<dbReference type="EMBL" id="VAJB01000004">
    <property type="protein sequence ID" value="TRB75795.1"/>
    <property type="molecule type" value="Genomic_DNA"/>
</dbReference>
<protein>
    <submittedName>
        <fullName evidence="2">Uncharacterized protein</fullName>
    </submittedName>
</protein>
<keyword evidence="4" id="KW-1185">Reference proteome</keyword>
<evidence type="ECO:0000313" key="2">
    <source>
        <dbReference type="EMBL" id="TRB75795.1"/>
    </source>
</evidence>
<evidence type="ECO:0000313" key="1">
    <source>
        <dbReference type="EMBL" id="TRB39296.1"/>
    </source>
</evidence>
<gene>
    <name evidence="2" type="ORF">FEA53_03125</name>
    <name evidence="1" type="ORF">FEB89_03130</name>
</gene>
<dbReference type="Proteomes" id="UP000318394">
    <property type="component" value="Unassembled WGS sequence"/>
</dbReference>
<comment type="caution">
    <text evidence="2">The sequence shown here is derived from an EMBL/GenBank/DDBJ whole genome shotgun (WGS) entry which is preliminary data.</text>
</comment>
<dbReference type="Proteomes" id="UP000315164">
    <property type="component" value="Unassembled WGS sequence"/>
</dbReference>
<name>A0A547ES52_MANHA</name>
<organism evidence="2 3">
    <name type="scientific">Mannheimia haemolytica</name>
    <name type="common">Pasteurella haemolytica</name>
    <dbReference type="NCBI Taxonomy" id="75985"/>
    <lineage>
        <taxon>Bacteria</taxon>
        <taxon>Pseudomonadati</taxon>
        <taxon>Pseudomonadota</taxon>
        <taxon>Gammaproteobacteria</taxon>
        <taxon>Pasteurellales</taxon>
        <taxon>Pasteurellaceae</taxon>
        <taxon>Mannheimia</taxon>
    </lineage>
</organism>
<reference evidence="3 4" key="1">
    <citation type="journal article" date="2019" name="Vet. Microbiol.">
        <title>Genetic characterization of susceptible and multi-drug resistant Mannheimia haemolytica isolated from high-risk stocker calves prior to and after antimicrobial metaphylaxis.</title>
        <authorList>
            <person name="Snyder E.R."/>
            <person name="Alvarez-Narvaez S."/>
            <person name="Credille B.C."/>
        </authorList>
    </citation>
    <scope>NUCLEOTIDE SEQUENCE [LARGE SCALE GENOMIC DNA]</scope>
    <source>
        <strain evidence="2 3">UGA-R5-128-1</strain>
        <strain evidence="1 4">UGA-R7-163-1</strain>
    </source>
</reference>
<dbReference type="AlphaFoldDB" id="A0A547ES52"/>
<dbReference type="EMBL" id="VAJI01000004">
    <property type="protein sequence ID" value="TRB39296.1"/>
    <property type="molecule type" value="Genomic_DNA"/>
</dbReference>
<proteinExistence type="predicted"/>
<evidence type="ECO:0000313" key="4">
    <source>
        <dbReference type="Proteomes" id="UP000318394"/>
    </source>
</evidence>
<sequence>MARSYGRFAKNGVKRPLVFLKIFSYQSQIAETVATFMNQISLLETIIAPFLAKFDRLLNFSYNSSF</sequence>
<accession>A0A547ES52</accession>
<evidence type="ECO:0000313" key="3">
    <source>
        <dbReference type="Proteomes" id="UP000315164"/>
    </source>
</evidence>